<keyword evidence="7" id="KW-0548">Nucleotidyltransferase</keyword>
<evidence type="ECO:0000256" key="6">
    <source>
        <dbReference type="ARBA" id="ARBA00022679"/>
    </source>
</evidence>
<dbReference type="InterPro" id="IPR014729">
    <property type="entry name" value="Rossmann-like_a/b/a_fold"/>
</dbReference>
<gene>
    <name evidence="13" type="ORF">HHL25_11695</name>
</gene>
<evidence type="ECO:0000256" key="2">
    <source>
        <dbReference type="ARBA" id="ARBA00010214"/>
    </source>
</evidence>
<evidence type="ECO:0000256" key="3">
    <source>
        <dbReference type="ARBA" id="ARBA00012393"/>
    </source>
</evidence>
<comment type="pathway">
    <text evidence="1">Cofactor biosynthesis; FAD biosynthesis; FAD from FMN: step 1/1.</text>
</comment>
<proteinExistence type="inferred from homology"/>
<organism evidence="13 14">
    <name type="scientific">Rhizobium terricola</name>
    <dbReference type="NCBI Taxonomy" id="2728849"/>
    <lineage>
        <taxon>Bacteria</taxon>
        <taxon>Pseudomonadati</taxon>
        <taxon>Pseudomonadota</taxon>
        <taxon>Alphaproteobacteria</taxon>
        <taxon>Hyphomicrobiales</taxon>
        <taxon>Rhizobiaceae</taxon>
        <taxon>Rhizobium/Agrobacterium group</taxon>
        <taxon>Rhizobium</taxon>
    </lineage>
</organism>
<sequence>MNAPLPREAHPQHGRDDSQSVEIVRSALPSNSRLAGAVIALGNFDGFHRGHRFLLQQAHRLAARRLPVAIMSAEPHPRQFFNPGTPLQRLALPTQKHRLARELGLDYVFEPRFDRSFASLTPHAFVREVLHDMLQVSNVVVGENFRFGARRAGDCAMLTELSADLGIGVEVVSLQGRFSSSRIRDALACGDLDTVHDCLGRTWEAKIDQSENGHVLASGLMRPAEGQYLVHDPDRGETFTIRLDACGRLDGIHEQTDRIAFLTRLPAVFLASRYAVGLPFAATADDHALDAVAGASGPHIPLADQAFTHVEP</sequence>
<dbReference type="Pfam" id="PF06574">
    <property type="entry name" value="FAD_syn"/>
    <property type="match status" value="1"/>
</dbReference>
<dbReference type="Gene3D" id="3.40.50.620">
    <property type="entry name" value="HUPs"/>
    <property type="match status" value="1"/>
</dbReference>
<reference evidence="13 14" key="1">
    <citation type="submission" date="2020-04" db="EMBL/GenBank/DDBJ databases">
        <title>Rhizobium sp. S-51 isolated from soil.</title>
        <authorList>
            <person name="Dahal R.H."/>
        </authorList>
    </citation>
    <scope>NUCLEOTIDE SEQUENCE [LARGE SCALE GENOMIC DNA]</scope>
    <source>
        <strain evidence="13 14">S-51</strain>
    </source>
</reference>
<evidence type="ECO:0000259" key="12">
    <source>
        <dbReference type="Pfam" id="PF06574"/>
    </source>
</evidence>
<dbReference type="EC" id="2.7.7.2" evidence="3"/>
<comment type="caution">
    <text evidence="13">The sequence shown here is derived from an EMBL/GenBank/DDBJ whole genome shotgun (WGS) entry which is preliminary data.</text>
</comment>
<dbReference type="Proteomes" id="UP000541470">
    <property type="component" value="Unassembled WGS sequence"/>
</dbReference>
<keyword evidence="9" id="KW-0274">FAD</keyword>
<evidence type="ECO:0000313" key="13">
    <source>
        <dbReference type="EMBL" id="NML74789.1"/>
    </source>
</evidence>
<keyword evidence="6" id="KW-0808">Transferase</keyword>
<feature type="domain" description="FAD synthetase" evidence="12">
    <location>
        <begin position="34"/>
        <end position="174"/>
    </location>
</feature>
<dbReference type="GO" id="GO:0006747">
    <property type="term" value="P:FAD biosynthetic process"/>
    <property type="evidence" value="ECO:0007669"/>
    <property type="project" value="UniProtKB-UniPathway"/>
</dbReference>
<comment type="catalytic activity">
    <reaction evidence="11">
        <text>FMN + ATP + H(+) = FAD + diphosphate</text>
        <dbReference type="Rhea" id="RHEA:17237"/>
        <dbReference type="ChEBI" id="CHEBI:15378"/>
        <dbReference type="ChEBI" id="CHEBI:30616"/>
        <dbReference type="ChEBI" id="CHEBI:33019"/>
        <dbReference type="ChEBI" id="CHEBI:57692"/>
        <dbReference type="ChEBI" id="CHEBI:58210"/>
        <dbReference type="EC" id="2.7.7.2"/>
    </reaction>
</comment>
<dbReference type="GO" id="GO:0005524">
    <property type="term" value="F:ATP binding"/>
    <property type="evidence" value="ECO:0007669"/>
    <property type="project" value="UniProtKB-KW"/>
</dbReference>
<dbReference type="CDD" id="cd02064">
    <property type="entry name" value="FAD_synthetase_N"/>
    <property type="match status" value="1"/>
</dbReference>
<dbReference type="GO" id="GO:0008531">
    <property type="term" value="F:riboflavin kinase activity"/>
    <property type="evidence" value="ECO:0007669"/>
    <property type="project" value="TreeGrafter"/>
</dbReference>
<evidence type="ECO:0000256" key="9">
    <source>
        <dbReference type="ARBA" id="ARBA00022827"/>
    </source>
</evidence>
<dbReference type="NCBIfam" id="TIGR00125">
    <property type="entry name" value="cyt_tran_rel"/>
    <property type="match status" value="1"/>
</dbReference>
<evidence type="ECO:0000256" key="7">
    <source>
        <dbReference type="ARBA" id="ARBA00022695"/>
    </source>
</evidence>
<dbReference type="GO" id="GO:0009398">
    <property type="term" value="P:FMN biosynthetic process"/>
    <property type="evidence" value="ECO:0007669"/>
    <property type="project" value="TreeGrafter"/>
</dbReference>
<dbReference type="SUPFAM" id="SSF52374">
    <property type="entry name" value="Nucleotidylyl transferase"/>
    <property type="match status" value="1"/>
</dbReference>
<keyword evidence="14" id="KW-1185">Reference proteome</keyword>
<dbReference type="GO" id="GO:0003919">
    <property type="term" value="F:FMN adenylyltransferase activity"/>
    <property type="evidence" value="ECO:0007669"/>
    <property type="project" value="UniProtKB-EC"/>
</dbReference>
<keyword evidence="8" id="KW-0547">Nucleotide-binding</keyword>
<dbReference type="PANTHER" id="PTHR22749">
    <property type="entry name" value="RIBOFLAVIN KINASE/FMN ADENYLYLTRANSFERASE"/>
    <property type="match status" value="1"/>
</dbReference>
<name>A0A7Y0FWM2_9HYPH</name>
<dbReference type="AlphaFoldDB" id="A0A7Y0FWM2"/>
<dbReference type="RefSeq" id="WP_169590576.1">
    <property type="nucleotide sequence ID" value="NZ_JABBGK010000002.1"/>
</dbReference>
<dbReference type="PANTHER" id="PTHR22749:SF6">
    <property type="entry name" value="RIBOFLAVIN KINASE"/>
    <property type="match status" value="1"/>
</dbReference>
<evidence type="ECO:0000256" key="4">
    <source>
        <dbReference type="ARBA" id="ARBA00022630"/>
    </source>
</evidence>
<keyword evidence="5" id="KW-0288">FMN</keyword>
<evidence type="ECO:0000256" key="1">
    <source>
        <dbReference type="ARBA" id="ARBA00004726"/>
    </source>
</evidence>
<evidence type="ECO:0000256" key="5">
    <source>
        <dbReference type="ARBA" id="ARBA00022643"/>
    </source>
</evidence>
<evidence type="ECO:0000313" key="14">
    <source>
        <dbReference type="Proteomes" id="UP000541470"/>
    </source>
</evidence>
<keyword evidence="10" id="KW-0067">ATP-binding</keyword>
<dbReference type="InterPro" id="IPR023468">
    <property type="entry name" value="Riboflavin_kinase"/>
</dbReference>
<comment type="similarity">
    <text evidence="2">Belongs to the RibF family.</text>
</comment>
<keyword evidence="4" id="KW-0285">Flavoprotein</keyword>
<accession>A0A7Y0FWM2</accession>
<dbReference type="GO" id="GO:0009231">
    <property type="term" value="P:riboflavin biosynthetic process"/>
    <property type="evidence" value="ECO:0007669"/>
    <property type="project" value="InterPro"/>
</dbReference>
<evidence type="ECO:0000256" key="10">
    <source>
        <dbReference type="ARBA" id="ARBA00022840"/>
    </source>
</evidence>
<dbReference type="UniPathway" id="UPA00277">
    <property type="reaction ID" value="UER00407"/>
</dbReference>
<evidence type="ECO:0000256" key="11">
    <source>
        <dbReference type="ARBA" id="ARBA00049494"/>
    </source>
</evidence>
<protein>
    <recommendedName>
        <fullName evidence="3">FAD synthase</fullName>
        <ecNumber evidence="3">2.7.7.2</ecNumber>
    </recommendedName>
</protein>
<dbReference type="InterPro" id="IPR015864">
    <property type="entry name" value="FAD_synthase"/>
</dbReference>
<dbReference type="EMBL" id="JABBGK010000002">
    <property type="protein sequence ID" value="NML74789.1"/>
    <property type="molecule type" value="Genomic_DNA"/>
</dbReference>
<dbReference type="InterPro" id="IPR004821">
    <property type="entry name" value="Cyt_trans-like"/>
</dbReference>
<evidence type="ECO:0000256" key="8">
    <source>
        <dbReference type="ARBA" id="ARBA00022741"/>
    </source>
</evidence>